<organism evidence="1 2">
    <name type="scientific">Mycolicibacterium mageritense</name>
    <name type="common">Mycobacterium mageritense</name>
    <dbReference type="NCBI Taxonomy" id="53462"/>
    <lineage>
        <taxon>Bacteria</taxon>
        <taxon>Bacillati</taxon>
        <taxon>Actinomycetota</taxon>
        <taxon>Actinomycetes</taxon>
        <taxon>Mycobacteriales</taxon>
        <taxon>Mycobacteriaceae</taxon>
        <taxon>Mycolicibacterium</taxon>
    </lineage>
</organism>
<accession>A0ABM7HVH6</accession>
<dbReference type="Proteomes" id="UP000465622">
    <property type="component" value="Chromosome"/>
</dbReference>
<name>A0ABM7HVH6_MYCME</name>
<evidence type="ECO:0000313" key="2">
    <source>
        <dbReference type="Proteomes" id="UP000465622"/>
    </source>
</evidence>
<keyword evidence="2" id="KW-1185">Reference proteome</keyword>
<evidence type="ECO:0000313" key="1">
    <source>
        <dbReference type="EMBL" id="BBX34603.1"/>
    </source>
</evidence>
<protein>
    <submittedName>
        <fullName evidence="1">Uncharacterized protein</fullName>
    </submittedName>
</protein>
<sequence length="179" mass="19266">MTGLVAARRSARPVRVALAQQLGADVDGGWWPFSESLAGELVDLVAVLQQQLGDIVDIWLNWSDTDEQLDLDGMAVGSKWPIGAHRRRPPRLIRIAGRNNGATLLVVPPRTSPALGALVMRCAASMPVDDAVRRTPVFETAERVLDAALLESARWLPGHAPLGARRHGHASTQPPPDTA</sequence>
<dbReference type="Pfam" id="PF19457">
    <property type="entry name" value="DUF5994"/>
    <property type="match status" value="1"/>
</dbReference>
<proteinExistence type="predicted"/>
<dbReference type="InterPro" id="IPR046036">
    <property type="entry name" value="DUF5994"/>
</dbReference>
<dbReference type="RefSeq" id="WP_051578502.1">
    <property type="nucleotide sequence ID" value="NZ_AP022567.1"/>
</dbReference>
<dbReference type="EMBL" id="AP022567">
    <property type="protein sequence ID" value="BBX34603.1"/>
    <property type="molecule type" value="Genomic_DNA"/>
</dbReference>
<gene>
    <name evidence="1" type="ORF">MMAGJ_38850</name>
</gene>
<reference evidence="1 2" key="1">
    <citation type="journal article" date="2019" name="Emerg. Microbes Infect.">
        <title>Comprehensive subspecies identification of 175 nontuberculous mycobacteria species based on 7547 genomic profiles.</title>
        <authorList>
            <person name="Matsumoto Y."/>
            <person name="Kinjo T."/>
            <person name="Motooka D."/>
            <person name="Nabeya D."/>
            <person name="Jung N."/>
            <person name="Uechi K."/>
            <person name="Horii T."/>
            <person name="Iida T."/>
            <person name="Fujita J."/>
            <person name="Nakamura S."/>
        </authorList>
    </citation>
    <scope>NUCLEOTIDE SEQUENCE [LARGE SCALE GENOMIC DNA]</scope>
    <source>
        <strain evidence="1 2">JCM 12375</strain>
    </source>
</reference>